<protein>
    <submittedName>
        <fullName evidence="1">Uncharacterized protein</fullName>
    </submittedName>
</protein>
<name>A0A9P0LGE0_ACAOB</name>
<accession>A0A9P0LGE0</accession>
<evidence type="ECO:0000313" key="2">
    <source>
        <dbReference type="Proteomes" id="UP001152888"/>
    </source>
</evidence>
<sequence>MCANLQVVFHYACIRTQMYVYPKGSE</sequence>
<gene>
    <name evidence="1" type="ORF">ACAOBT_LOCUS21984</name>
</gene>
<proteinExistence type="predicted"/>
<evidence type="ECO:0000313" key="1">
    <source>
        <dbReference type="EMBL" id="CAH1994225.1"/>
    </source>
</evidence>
<dbReference type="AlphaFoldDB" id="A0A9P0LGE0"/>
<reference evidence="1" key="1">
    <citation type="submission" date="2022-03" db="EMBL/GenBank/DDBJ databases">
        <authorList>
            <person name="Sayadi A."/>
        </authorList>
    </citation>
    <scope>NUCLEOTIDE SEQUENCE</scope>
</reference>
<keyword evidence="2" id="KW-1185">Reference proteome</keyword>
<dbReference type="EMBL" id="CAKOFQ010007193">
    <property type="protein sequence ID" value="CAH1994225.1"/>
    <property type="molecule type" value="Genomic_DNA"/>
</dbReference>
<organism evidence="1 2">
    <name type="scientific">Acanthoscelides obtectus</name>
    <name type="common">Bean weevil</name>
    <name type="synonym">Bruchus obtectus</name>
    <dbReference type="NCBI Taxonomy" id="200917"/>
    <lineage>
        <taxon>Eukaryota</taxon>
        <taxon>Metazoa</taxon>
        <taxon>Ecdysozoa</taxon>
        <taxon>Arthropoda</taxon>
        <taxon>Hexapoda</taxon>
        <taxon>Insecta</taxon>
        <taxon>Pterygota</taxon>
        <taxon>Neoptera</taxon>
        <taxon>Endopterygota</taxon>
        <taxon>Coleoptera</taxon>
        <taxon>Polyphaga</taxon>
        <taxon>Cucujiformia</taxon>
        <taxon>Chrysomeloidea</taxon>
        <taxon>Chrysomelidae</taxon>
        <taxon>Bruchinae</taxon>
        <taxon>Bruchini</taxon>
        <taxon>Acanthoscelides</taxon>
    </lineage>
</organism>
<dbReference type="Proteomes" id="UP001152888">
    <property type="component" value="Unassembled WGS sequence"/>
</dbReference>
<comment type="caution">
    <text evidence="1">The sequence shown here is derived from an EMBL/GenBank/DDBJ whole genome shotgun (WGS) entry which is preliminary data.</text>
</comment>